<organism evidence="2 3">
    <name type="scientific">Caminibacter mediatlanticus TB-2</name>
    <dbReference type="NCBI Taxonomy" id="391592"/>
    <lineage>
        <taxon>Bacteria</taxon>
        <taxon>Pseudomonadati</taxon>
        <taxon>Campylobacterota</taxon>
        <taxon>Epsilonproteobacteria</taxon>
        <taxon>Nautiliales</taxon>
        <taxon>Nautiliaceae</taxon>
        <taxon>Caminibacter</taxon>
    </lineage>
</organism>
<evidence type="ECO:0000313" key="2">
    <source>
        <dbReference type="EMBL" id="EDM22935.1"/>
    </source>
</evidence>
<feature type="domain" description="GGDEF" evidence="1">
    <location>
        <begin position="99"/>
        <end position="238"/>
    </location>
</feature>
<dbReference type="InterPro" id="IPR043128">
    <property type="entry name" value="Rev_trsase/Diguanyl_cyclase"/>
</dbReference>
<dbReference type="SMART" id="SM00267">
    <property type="entry name" value="GGDEF"/>
    <property type="match status" value="1"/>
</dbReference>
<protein>
    <recommendedName>
        <fullName evidence="1">GGDEF domain-containing protein</fullName>
    </recommendedName>
</protein>
<dbReference type="Gene3D" id="3.30.70.270">
    <property type="match status" value="1"/>
</dbReference>
<proteinExistence type="predicted"/>
<dbReference type="InterPro" id="IPR029787">
    <property type="entry name" value="Nucleotide_cyclase"/>
</dbReference>
<dbReference type="NCBIfam" id="TIGR00254">
    <property type="entry name" value="GGDEF"/>
    <property type="match status" value="1"/>
</dbReference>
<name>A0AAI9AG83_9BACT</name>
<dbReference type="SUPFAM" id="SSF55073">
    <property type="entry name" value="Nucleotide cyclase"/>
    <property type="match status" value="1"/>
</dbReference>
<gene>
    <name evidence="2" type="ORF">CMTB2_05502</name>
</gene>
<dbReference type="EMBL" id="ABCJ01000015">
    <property type="protein sequence ID" value="EDM22935.1"/>
    <property type="molecule type" value="Genomic_DNA"/>
</dbReference>
<reference evidence="2 3" key="1">
    <citation type="journal article" date="2011" name="Stand. Genomic Sci.">
        <title>Draft genome sequence of Caminibacter mediatlanticus strain TB-2, an epsilonproteobacterium isolated from a deep-sea hydrothermal vent.</title>
        <authorList>
            <person name="Giovannelli D."/>
            <person name="Ferriera S."/>
            <person name="Johnson J."/>
            <person name="Kravitz S."/>
            <person name="Perez-Rodriguez I."/>
            <person name="Ricci J."/>
            <person name="O'Brien C."/>
            <person name="Voordeckers J.W."/>
            <person name="Bini E."/>
            <person name="Vetriani C."/>
        </authorList>
    </citation>
    <scope>NUCLEOTIDE SEQUENCE [LARGE SCALE GENOMIC DNA]</scope>
    <source>
        <strain evidence="2 3">TB-2</strain>
    </source>
</reference>
<dbReference type="RefSeq" id="WP_007475628.1">
    <property type="nucleotide sequence ID" value="NZ_ABCJ01000015.1"/>
</dbReference>
<dbReference type="Proteomes" id="UP000003288">
    <property type="component" value="Unassembled WGS sequence"/>
</dbReference>
<comment type="caution">
    <text evidence="2">The sequence shown here is derived from an EMBL/GenBank/DDBJ whole genome shotgun (WGS) entry which is preliminary data.</text>
</comment>
<evidence type="ECO:0000259" key="1">
    <source>
        <dbReference type="PROSITE" id="PS50887"/>
    </source>
</evidence>
<evidence type="ECO:0000313" key="3">
    <source>
        <dbReference type="Proteomes" id="UP000003288"/>
    </source>
</evidence>
<dbReference type="AlphaFoldDB" id="A0AAI9AG83"/>
<dbReference type="Pfam" id="PF00990">
    <property type="entry name" value="GGDEF"/>
    <property type="match status" value="1"/>
</dbReference>
<accession>A0AAI9AG83</accession>
<dbReference type="PROSITE" id="PS50887">
    <property type="entry name" value="GGDEF"/>
    <property type="match status" value="1"/>
</dbReference>
<sequence length="257" mass="30687">MFYFDDVNIKELEKLLINYDKCFKKENKDCLRDFYKIKKLLKKVKNTLKYYTLSMYSDILTNLLNQKFYNTFLNDNLKIKRKEEKETLNNLIKYIKEHNINSLMFIDFSNFKYINDNYGYDKGDKILEIFGDFLNSYPIIGVRRGGDEFIILGNKNVINNISSIIHSNAFLKTLNNVIDHNNDTIITFPIYGIAIFDNKKITASNFKEKISKTVKIAEENYKINKERKKRSLIYKYIKDDSLRKKIYSYRTNLNISY</sequence>
<dbReference type="InterPro" id="IPR000160">
    <property type="entry name" value="GGDEF_dom"/>
</dbReference>